<dbReference type="SUPFAM" id="SSF51735">
    <property type="entry name" value="NAD(P)-binding Rossmann-fold domains"/>
    <property type="match status" value="1"/>
</dbReference>
<gene>
    <name evidence="5" type="ORF">FN846DRAFT_787043</name>
</gene>
<feature type="region of interest" description="Disordered" evidence="3">
    <location>
        <begin position="409"/>
        <end position="479"/>
    </location>
</feature>
<feature type="compositionally biased region" description="Basic and acidic residues" evidence="3">
    <location>
        <begin position="409"/>
        <end position="425"/>
    </location>
</feature>
<evidence type="ECO:0000256" key="4">
    <source>
        <dbReference type="SAM" id="Phobius"/>
    </source>
</evidence>
<organism evidence="5 6">
    <name type="scientific">Sphaerosporella brunnea</name>
    <dbReference type="NCBI Taxonomy" id="1250544"/>
    <lineage>
        <taxon>Eukaryota</taxon>
        <taxon>Fungi</taxon>
        <taxon>Dikarya</taxon>
        <taxon>Ascomycota</taxon>
        <taxon>Pezizomycotina</taxon>
        <taxon>Pezizomycetes</taxon>
        <taxon>Pezizales</taxon>
        <taxon>Pyronemataceae</taxon>
        <taxon>Sphaerosporella</taxon>
    </lineage>
</organism>
<reference evidence="5 6" key="1">
    <citation type="submission" date="2019-09" db="EMBL/GenBank/DDBJ databases">
        <title>Draft genome of the ectomycorrhizal ascomycete Sphaerosporella brunnea.</title>
        <authorList>
            <consortium name="DOE Joint Genome Institute"/>
            <person name="Benucci G.M."/>
            <person name="Marozzi G."/>
            <person name="Antonielli L."/>
            <person name="Sanchez S."/>
            <person name="Marco P."/>
            <person name="Wang X."/>
            <person name="Falini L.B."/>
            <person name="Barry K."/>
            <person name="Haridas S."/>
            <person name="Lipzen A."/>
            <person name="Labutti K."/>
            <person name="Grigoriev I.V."/>
            <person name="Murat C."/>
            <person name="Martin F."/>
            <person name="Albertini E."/>
            <person name="Donnini D."/>
            <person name="Bonito G."/>
        </authorList>
    </citation>
    <scope>NUCLEOTIDE SEQUENCE [LARGE SCALE GENOMIC DNA]</scope>
    <source>
        <strain evidence="5 6">Sb_GMNB300</strain>
    </source>
</reference>
<dbReference type="GO" id="GO:0016491">
    <property type="term" value="F:oxidoreductase activity"/>
    <property type="evidence" value="ECO:0007669"/>
    <property type="project" value="UniProtKB-KW"/>
</dbReference>
<evidence type="ECO:0000256" key="2">
    <source>
        <dbReference type="ARBA" id="ARBA00023002"/>
    </source>
</evidence>
<dbReference type="PANTHER" id="PTHR43157:SF31">
    <property type="entry name" value="PHOSPHATIDYLINOSITOL-GLYCAN BIOSYNTHESIS CLASS F PROTEIN"/>
    <property type="match status" value="1"/>
</dbReference>
<dbReference type="PRINTS" id="PR00081">
    <property type="entry name" value="GDHRDH"/>
</dbReference>
<evidence type="ECO:0000313" key="6">
    <source>
        <dbReference type="Proteomes" id="UP000326924"/>
    </source>
</evidence>
<feature type="region of interest" description="Disordered" evidence="3">
    <location>
        <begin position="370"/>
        <end position="393"/>
    </location>
</feature>
<sequence length="479" mass="53832">MPIPLFGEVYVNGIDAVPYLKDSLKFIPWVFLIAILKLYFNGTRNDNERIMHSKVAIVTGGTSGIGRAVVEDLAARGTQLILLVKDTTDIFTVDYIDDLRERHGNHLIYAEQCDLSDLHSVRQFATKFIDNSPPRRLDAVVCCAGLMAPPYTARTSTKDGVEAHLGINYLAHFHLLNLLTPLMKVQPPDRDVRVLLATCTSHILGELDLNDLQFLARKYPSSTPWRCYGAAKMALMIFGIEFQRRLNGYKRPDGEPGNVKVFNVDPGLARTPGARRWLSLGSLWGLALYLIMWPVWWLILKSPDYAAQSFLAGIMSRDFAGADITGGLFLKECKNQPYRKEELTDPGVGKQLWEATEKLIAGLEKESAKRRAIEKKKNGEKVEEINEQEQDKELKEKLRKRAIEQARKKKLLDNLIKEEEAKKGSLDLPPRVMPEVPDSPARNTRSRTKTPAPASVVGLSEKSASESPAKNSRRRTKKT</sequence>
<name>A0A5J5EF67_9PEZI</name>
<evidence type="ECO:0000256" key="1">
    <source>
        <dbReference type="ARBA" id="ARBA00022857"/>
    </source>
</evidence>
<keyword evidence="1" id="KW-0521">NADP</keyword>
<evidence type="ECO:0000256" key="3">
    <source>
        <dbReference type="SAM" id="MobiDB-lite"/>
    </source>
</evidence>
<dbReference type="InterPro" id="IPR020904">
    <property type="entry name" value="Sc_DH/Rdtase_CS"/>
</dbReference>
<feature type="transmembrane region" description="Helical" evidence="4">
    <location>
        <begin position="277"/>
        <end position="299"/>
    </location>
</feature>
<feature type="transmembrane region" description="Helical" evidence="4">
    <location>
        <begin position="26"/>
        <end position="42"/>
    </location>
</feature>
<comment type="caution">
    <text evidence="5">The sequence shown here is derived from an EMBL/GenBank/DDBJ whole genome shotgun (WGS) entry which is preliminary data.</text>
</comment>
<dbReference type="PROSITE" id="PS00061">
    <property type="entry name" value="ADH_SHORT"/>
    <property type="match status" value="1"/>
</dbReference>
<dbReference type="FunCoup" id="A0A5J5EF67">
    <property type="interactions" value="97"/>
</dbReference>
<keyword evidence="4" id="KW-1133">Transmembrane helix</keyword>
<accession>A0A5J5EF67</accession>
<keyword evidence="4" id="KW-0812">Transmembrane</keyword>
<dbReference type="InterPro" id="IPR002347">
    <property type="entry name" value="SDR_fam"/>
</dbReference>
<dbReference type="InterPro" id="IPR036291">
    <property type="entry name" value="NAD(P)-bd_dom_sf"/>
</dbReference>
<evidence type="ECO:0000313" key="5">
    <source>
        <dbReference type="EMBL" id="KAA8894060.1"/>
    </source>
</evidence>
<proteinExistence type="predicted"/>
<dbReference type="OrthoDB" id="191979at2759"/>
<dbReference type="EMBL" id="VXIS01000370">
    <property type="protein sequence ID" value="KAA8894060.1"/>
    <property type="molecule type" value="Genomic_DNA"/>
</dbReference>
<dbReference type="InParanoid" id="A0A5J5EF67"/>
<protein>
    <submittedName>
        <fullName evidence="5">Uncharacterized protein</fullName>
    </submittedName>
</protein>
<keyword evidence="2" id="KW-0560">Oxidoreductase</keyword>
<dbReference type="Proteomes" id="UP000326924">
    <property type="component" value="Unassembled WGS sequence"/>
</dbReference>
<dbReference type="Pfam" id="PF00106">
    <property type="entry name" value="adh_short"/>
    <property type="match status" value="1"/>
</dbReference>
<keyword evidence="4" id="KW-0472">Membrane</keyword>
<dbReference type="Gene3D" id="3.40.50.720">
    <property type="entry name" value="NAD(P)-binding Rossmann-like Domain"/>
    <property type="match status" value="1"/>
</dbReference>
<keyword evidence="6" id="KW-1185">Reference proteome</keyword>
<dbReference type="PANTHER" id="PTHR43157">
    <property type="entry name" value="PHOSPHATIDYLINOSITOL-GLYCAN BIOSYNTHESIS CLASS F PROTEIN-RELATED"/>
    <property type="match status" value="1"/>
</dbReference>
<dbReference type="AlphaFoldDB" id="A0A5J5EF67"/>